<evidence type="ECO:0000313" key="2">
    <source>
        <dbReference type="EMBL" id="MBA0753848.1"/>
    </source>
</evidence>
<dbReference type="OrthoDB" id="308383at2759"/>
<dbReference type="Gene3D" id="2.170.270.10">
    <property type="entry name" value="SET domain"/>
    <property type="match status" value="1"/>
</dbReference>
<dbReference type="EMBL" id="JABEZY010258372">
    <property type="protein sequence ID" value="MBA0753848.1"/>
    <property type="molecule type" value="Genomic_DNA"/>
</dbReference>
<accession>A0A7J9CZR1</accession>
<proteinExistence type="predicted"/>
<reference evidence="2 3" key="1">
    <citation type="journal article" date="2019" name="Genome Biol. Evol.">
        <title>Insights into the evolution of the New World diploid cottons (Gossypium, subgenus Houzingenia) based on genome sequencing.</title>
        <authorList>
            <person name="Grover C.E."/>
            <person name="Arick M.A. 2nd"/>
            <person name="Thrash A."/>
            <person name="Conover J.L."/>
            <person name="Sanders W.S."/>
            <person name="Peterson D.G."/>
            <person name="Frelichowski J.E."/>
            <person name="Scheffler J.A."/>
            <person name="Scheffler B.E."/>
            <person name="Wendel J.F."/>
        </authorList>
    </citation>
    <scope>NUCLEOTIDE SEQUENCE [LARGE SCALE GENOMIC DNA]</scope>
    <source>
        <strain evidence="2">5</strain>
        <tissue evidence="2">Leaf</tissue>
    </source>
</reference>
<feature type="domain" description="SET" evidence="1">
    <location>
        <begin position="57"/>
        <end position="187"/>
    </location>
</feature>
<dbReference type="PROSITE" id="PS50280">
    <property type="entry name" value="SET"/>
    <property type="match status" value="1"/>
</dbReference>
<gene>
    <name evidence="2" type="ORF">Gogos_020276</name>
</gene>
<sequence length="187" mass="21672">ELTCGVYCHVFEDILHVLRNCTTARSIWDCLIPTKWHTRFYVNSLQDWLVLNLQNQQKWHLGDVEWQNLFGVIAWRLWKNCSLFIFQDASWKANDIIKGGIANSHDGEWILGYNRYLGVQAIQVGSQINDMSRLIEGQARYFIDASKYGNVSRFINHSCSPNLVNHQVLVDSMDCHRAHIGLYASQD</sequence>
<dbReference type="Pfam" id="PF00856">
    <property type="entry name" value="SET"/>
    <property type="match status" value="1"/>
</dbReference>
<keyword evidence="3" id="KW-1185">Reference proteome</keyword>
<dbReference type="AlphaFoldDB" id="A0A7J9CZR1"/>
<feature type="non-terminal residue" evidence="2">
    <location>
        <position position="1"/>
    </location>
</feature>
<dbReference type="PANTHER" id="PTHR47325:SF1">
    <property type="entry name" value="HISTONE-LYSINE N-METHYLTRANSFERASE SUVR5"/>
    <property type="match status" value="1"/>
</dbReference>
<dbReference type="InterPro" id="IPR001214">
    <property type="entry name" value="SET_dom"/>
</dbReference>
<evidence type="ECO:0000259" key="1">
    <source>
        <dbReference type="PROSITE" id="PS50280"/>
    </source>
</evidence>
<feature type="non-terminal residue" evidence="2">
    <location>
        <position position="187"/>
    </location>
</feature>
<dbReference type="SUPFAM" id="SSF82199">
    <property type="entry name" value="SET domain"/>
    <property type="match status" value="1"/>
</dbReference>
<comment type="caution">
    <text evidence="2">The sequence shown here is derived from an EMBL/GenBank/DDBJ whole genome shotgun (WGS) entry which is preliminary data.</text>
</comment>
<organism evidence="2 3">
    <name type="scientific">Gossypium gossypioides</name>
    <name type="common">Mexican cotton</name>
    <name type="synonym">Selera gossypioides</name>
    <dbReference type="NCBI Taxonomy" id="34282"/>
    <lineage>
        <taxon>Eukaryota</taxon>
        <taxon>Viridiplantae</taxon>
        <taxon>Streptophyta</taxon>
        <taxon>Embryophyta</taxon>
        <taxon>Tracheophyta</taxon>
        <taxon>Spermatophyta</taxon>
        <taxon>Magnoliopsida</taxon>
        <taxon>eudicotyledons</taxon>
        <taxon>Gunneridae</taxon>
        <taxon>Pentapetalae</taxon>
        <taxon>rosids</taxon>
        <taxon>malvids</taxon>
        <taxon>Malvales</taxon>
        <taxon>Malvaceae</taxon>
        <taxon>Malvoideae</taxon>
        <taxon>Gossypium</taxon>
    </lineage>
</organism>
<dbReference type="PANTHER" id="PTHR47325">
    <property type="entry name" value="HISTONE-LYSINE N-METHYLTRANSFERASE SUVR5"/>
    <property type="match status" value="1"/>
</dbReference>
<name>A0A7J9CZR1_GOSGO</name>
<dbReference type="Proteomes" id="UP000593579">
    <property type="component" value="Unassembled WGS sequence"/>
</dbReference>
<evidence type="ECO:0000313" key="3">
    <source>
        <dbReference type="Proteomes" id="UP000593579"/>
    </source>
</evidence>
<protein>
    <recommendedName>
        <fullName evidence="1">SET domain-containing protein</fullName>
    </recommendedName>
</protein>
<dbReference type="InterPro" id="IPR046341">
    <property type="entry name" value="SET_dom_sf"/>
</dbReference>